<dbReference type="Proteomes" id="UP001597349">
    <property type="component" value="Unassembled WGS sequence"/>
</dbReference>
<reference evidence="2" key="3">
    <citation type="submission" date="2024-09" db="EMBL/GenBank/DDBJ databases">
        <authorList>
            <person name="Sun Q."/>
            <person name="Mori K."/>
        </authorList>
    </citation>
    <scope>NUCLEOTIDE SEQUENCE</scope>
    <source>
        <strain evidence="2">ICMP 19560</strain>
    </source>
</reference>
<keyword evidence="3" id="KW-1185">Reference proteome</keyword>
<protein>
    <submittedName>
        <fullName evidence="2">Uncharacterized protein</fullName>
    </submittedName>
</protein>
<sequence length="144" mass="15979">MAPIDASKPAPDPSFNRSIRLTAMENGTRYFCRLTEDEKLYVLAELERSGSVRMMANVLKGNFSDLATSASKDVRAKYARWQEVTKKWQAIEAEWGEGALLKLDDPVFVDLRAKGLLNSDIIRNAEAYAAAHSGLPEFNTPSAL</sequence>
<reference evidence="3" key="2">
    <citation type="journal article" date="2019" name="Int. J. Syst. Evol. Microbiol.">
        <title>The Global Catalogue of Microorganisms (GCM) 10K type strain sequencing project: providing services to taxonomists for standard genome sequencing and annotation.</title>
        <authorList>
            <consortium name="The Broad Institute Genomics Platform"/>
            <consortium name="The Broad Institute Genome Sequencing Center for Infectious Disease"/>
            <person name="Wu L."/>
            <person name="Ma J."/>
        </authorList>
    </citation>
    <scope>NUCLEOTIDE SEQUENCE [LARGE SCALE GENOMIC DNA]</scope>
    <source>
        <strain evidence="3">CGMCC 1.16226</strain>
    </source>
</reference>
<evidence type="ECO:0000313" key="2">
    <source>
        <dbReference type="EMBL" id="MFD2057538.1"/>
    </source>
</evidence>
<dbReference type="EMBL" id="JBHUGY010000019">
    <property type="protein sequence ID" value="MFD2053639.1"/>
    <property type="molecule type" value="Genomic_DNA"/>
</dbReference>
<accession>A0ABW4WN86</accession>
<name>A0ABW4WN86_9HYPH</name>
<gene>
    <name evidence="1" type="ORF">ACFSQT_11225</name>
    <name evidence="2" type="ORF">ACFSQT_31985</name>
</gene>
<organism evidence="2 3">
    <name type="scientific">Mesorhizobium calcicola</name>
    <dbReference type="NCBI Taxonomy" id="1300310"/>
    <lineage>
        <taxon>Bacteria</taxon>
        <taxon>Pseudomonadati</taxon>
        <taxon>Pseudomonadota</taxon>
        <taxon>Alphaproteobacteria</taxon>
        <taxon>Hyphomicrobiales</taxon>
        <taxon>Phyllobacteriaceae</taxon>
        <taxon>Mesorhizobium</taxon>
    </lineage>
</organism>
<evidence type="ECO:0000313" key="1">
    <source>
        <dbReference type="EMBL" id="MFD2053639.1"/>
    </source>
</evidence>
<dbReference type="EMBL" id="JBHUGY010000059">
    <property type="protein sequence ID" value="MFD2057538.1"/>
    <property type="molecule type" value="Genomic_DNA"/>
</dbReference>
<comment type="caution">
    <text evidence="2">The sequence shown here is derived from an EMBL/GenBank/DDBJ whole genome shotgun (WGS) entry which is preliminary data.</text>
</comment>
<proteinExistence type="predicted"/>
<dbReference type="RefSeq" id="WP_379018501.1">
    <property type="nucleotide sequence ID" value="NZ_JBHUGY010000019.1"/>
</dbReference>
<evidence type="ECO:0000313" key="3">
    <source>
        <dbReference type="Proteomes" id="UP001597349"/>
    </source>
</evidence>
<reference evidence="2" key="1">
    <citation type="journal article" date="2014" name="Int. J. Syst. Evol. Microbiol.">
        <title>Complete genome of a new Firmicutes species belonging to the dominant human colonic microbiota ('Ruminococcus bicirculans') reveals two chromosomes and a selective capacity to utilize plant glucans.</title>
        <authorList>
            <consortium name="NISC Comparative Sequencing Program"/>
            <person name="Wegmann U."/>
            <person name="Louis P."/>
            <person name="Goesmann A."/>
            <person name="Henrissat B."/>
            <person name="Duncan S.H."/>
            <person name="Flint H.J."/>
        </authorList>
    </citation>
    <scope>NUCLEOTIDE SEQUENCE</scope>
    <source>
        <strain evidence="2">ICMP 19560</strain>
    </source>
</reference>